<feature type="transmembrane region" description="Helical" evidence="1">
    <location>
        <begin position="643"/>
        <end position="663"/>
    </location>
</feature>
<feature type="transmembrane region" description="Helical" evidence="1">
    <location>
        <begin position="329"/>
        <end position="351"/>
    </location>
</feature>
<sequence>MREFVLGLRLLFKAGRGNRIRFLLMAAGGSIGVCCLALVLTVPSILDAHDGRAAAREPRTSSARAAAAPLVLQRSDPYGSQPFTRVFVARGTDTGPRTLQAPPGMRELPRPGEVFVSPRVRDLLREQPGIKGRLPGRVAGTIGAAGLAHPDELFAYVGTTPDRIGDEGRALEGFGYDYAPFPAVEPSTVTNLRFALGTLVLLPLAIFLSVCARLSAAGRARRLASLRLLGLSAKGTRRVNAAETVTAALIGALLGLGEYWLLNQAMSRTGLPSLRWYPQDGALSLTTTAVCLIGCPALAWFTGRAGGRDAAATPLAVRRTAVPKPPSKWGGLLLVTGLGIVSGYCATDLAGRPASNLGLNAPLVLAGVVMTGVGLVMTLPLISYSVARRVARSTKSLTLGLAMRRNEVEPGSTMRVVTGLVTLVFAASLAQGVLIQLEQVTRPSGPTQDYALPLSGISERQRHELADVPGVRAAAMTMESWVDLESDSDAMASQATALVATCDQLERLVRRSEGCVDGKVLRLTDPNSSQDPGVVPGATFPYRMEGPGTATGRQLDITLPSETIVFSAHNPSAVGSAALLVPPSMLREGARPESARLVLTSSSDPDAVRSVLDGIGAVAPTVEIDPIGINIQGLRQISVIETLLALGMIMGLTIGAAAFVVSVTDRAVERRPQVTAVTLLGARARTMRAVQCVQVVVPLGIGLALALVLGKLAESCYLITAGGDVQWDLAGVPVLGAAAAGVVAVAALATLPLVGRRINPELIRRD</sequence>
<feature type="transmembrane region" description="Helical" evidence="1">
    <location>
        <begin position="20"/>
        <end position="42"/>
    </location>
</feature>
<feature type="transmembrane region" description="Helical" evidence="1">
    <location>
        <begin position="194"/>
        <end position="218"/>
    </location>
</feature>
<organism evidence="2 3">
    <name type="scientific">Streptomyces xantholiticus</name>
    <dbReference type="NCBI Taxonomy" id="68285"/>
    <lineage>
        <taxon>Bacteria</taxon>
        <taxon>Bacillati</taxon>
        <taxon>Actinomycetota</taxon>
        <taxon>Actinomycetes</taxon>
        <taxon>Kitasatosporales</taxon>
        <taxon>Streptomycetaceae</taxon>
        <taxon>Streptomyces</taxon>
    </lineage>
</organism>
<accession>A0ABV1UR81</accession>
<evidence type="ECO:0000256" key="1">
    <source>
        <dbReference type="SAM" id="Phobius"/>
    </source>
</evidence>
<protein>
    <submittedName>
        <fullName evidence="2">ABC transporter permease</fullName>
    </submittedName>
</protein>
<feature type="transmembrane region" description="Helical" evidence="1">
    <location>
        <begin position="239"/>
        <end position="262"/>
    </location>
</feature>
<feature type="transmembrane region" description="Helical" evidence="1">
    <location>
        <begin position="689"/>
        <end position="710"/>
    </location>
</feature>
<dbReference type="RefSeq" id="WP_351975137.1">
    <property type="nucleotide sequence ID" value="NZ_JBEPBX010000003.1"/>
</dbReference>
<feature type="transmembrane region" description="Helical" evidence="1">
    <location>
        <begin position="363"/>
        <end position="387"/>
    </location>
</feature>
<feature type="transmembrane region" description="Helical" evidence="1">
    <location>
        <begin position="413"/>
        <end position="434"/>
    </location>
</feature>
<keyword evidence="1" id="KW-0812">Transmembrane</keyword>
<feature type="transmembrane region" description="Helical" evidence="1">
    <location>
        <begin position="282"/>
        <end position="301"/>
    </location>
</feature>
<evidence type="ECO:0000313" key="2">
    <source>
        <dbReference type="EMBL" id="MER6612791.1"/>
    </source>
</evidence>
<keyword evidence="1" id="KW-0472">Membrane</keyword>
<gene>
    <name evidence="2" type="ORF">ABT276_05275</name>
</gene>
<proteinExistence type="predicted"/>
<feature type="transmembrane region" description="Helical" evidence="1">
    <location>
        <begin position="730"/>
        <end position="755"/>
    </location>
</feature>
<comment type="caution">
    <text evidence="2">The sequence shown here is derived from an EMBL/GenBank/DDBJ whole genome shotgun (WGS) entry which is preliminary data.</text>
</comment>
<dbReference type="EMBL" id="JBEPBX010000003">
    <property type="protein sequence ID" value="MER6612791.1"/>
    <property type="molecule type" value="Genomic_DNA"/>
</dbReference>
<name>A0ABV1UR81_9ACTN</name>
<keyword evidence="1" id="KW-1133">Transmembrane helix</keyword>
<evidence type="ECO:0000313" key="3">
    <source>
        <dbReference type="Proteomes" id="UP001445472"/>
    </source>
</evidence>
<keyword evidence="3" id="KW-1185">Reference proteome</keyword>
<reference evidence="2 3" key="1">
    <citation type="submission" date="2024-06" db="EMBL/GenBank/DDBJ databases">
        <title>The Natural Products Discovery Center: Release of the First 8490 Sequenced Strains for Exploring Actinobacteria Biosynthetic Diversity.</title>
        <authorList>
            <person name="Kalkreuter E."/>
            <person name="Kautsar S.A."/>
            <person name="Yang D."/>
            <person name="Bader C.D."/>
            <person name="Teijaro C.N."/>
            <person name="Fluegel L."/>
            <person name="Davis C.M."/>
            <person name="Simpson J.R."/>
            <person name="Lauterbach L."/>
            <person name="Steele A.D."/>
            <person name="Gui C."/>
            <person name="Meng S."/>
            <person name="Li G."/>
            <person name="Viehrig K."/>
            <person name="Ye F."/>
            <person name="Su P."/>
            <person name="Kiefer A.F."/>
            <person name="Nichols A."/>
            <person name="Cepeda A.J."/>
            <person name="Yan W."/>
            <person name="Fan B."/>
            <person name="Jiang Y."/>
            <person name="Adhikari A."/>
            <person name="Zheng C.-J."/>
            <person name="Schuster L."/>
            <person name="Cowan T.M."/>
            <person name="Smanski M.J."/>
            <person name="Chevrette M.G."/>
            <person name="De Carvalho L.P.S."/>
            <person name="Shen B."/>
        </authorList>
    </citation>
    <scope>NUCLEOTIDE SEQUENCE [LARGE SCALE GENOMIC DNA]</scope>
    <source>
        <strain evidence="2 3">NPDC000837</strain>
    </source>
</reference>
<dbReference type="Proteomes" id="UP001445472">
    <property type="component" value="Unassembled WGS sequence"/>
</dbReference>